<reference evidence="1" key="1">
    <citation type="submission" date="2023-10" db="EMBL/GenBank/DDBJ databases">
        <authorList>
            <person name="Rodriguez Cubillos JULIANA M."/>
            <person name="De Vega J."/>
        </authorList>
    </citation>
    <scope>NUCLEOTIDE SEQUENCE</scope>
</reference>
<sequence length="257" mass="29723">MVRVSKFMLLVSMLLTILIALQFKDSKSFGIFDHVTVSLVNKLSANNQLGVYCKDKHSDYGFRTLNFGETYAFTFDPSFFGRSLYFCRFSWINGNHYFDIYIQKRDQDCIKCNWEVRDSGPCKIKDGGSFDCFQWNPNFKDSKSFGVFDKATVSITNKLAANNQLGVHCKDKHSDFGFRTLNFGESYAFSFHASLFGKSLYFCSFSWINGNHYFDIYIQKRDQDCDKCNWEVRDSGPCKIKEGGSLDCFQWNPDVVI</sequence>
<comment type="caution">
    <text evidence="1">The sequence shown here is derived from an EMBL/GenBank/DDBJ whole genome shotgun (WGS) entry which is preliminary data.</text>
</comment>
<keyword evidence="2" id="KW-1185">Reference proteome</keyword>
<dbReference type="Proteomes" id="UP001177021">
    <property type="component" value="Unassembled WGS sequence"/>
</dbReference>
<organism evidence="1 2">
    <name type="scientific">Trifolium pratense</name>
    <name type="common">Red clover</name>
    <dbReference type="NCBI Taxonomy" id="57577"/>
    <lineage>
        <taxon>Eukaryota</taxon>
        <taxon>Viridiplantae</taxon>
        <taxon>Streptophyta</taxon>
        <taxon>Embryophyta</taxon>
        <taxon>Tracheophyta</taxon>
        <taxon>Spermatophyta</taxon>
        <taxon>Magnoliopsida</taxon>
        <taxon>eudicotyledons</taxon>
        <taxon>Gunneridae</taxon>
        <taxon>Pentapetalae</taxon>
        <taxon>rosids</taxon>
        <taxon>fabids</taxon>
        <taxon>Fabales</taxon>
        <taxon>Fabaceae</taxon>
        <taxon>Papilionoideae</taxon>
        <taxon>50 kb inversion clade</taxon>
        <taxon>NPAAA clade</taxon>
        <taxon>Hologalegina</taxon>
        <taxon>IRL clade</taxon>
        <taxon>Trifolieae</taxon>
        <taxon>Trifolium</taxon>
    </lineage>
</organism>
<evidence type="ECO:0000313" key="2">
    <source>
        <dbReference type="Proteomes" id="UP001177021"/>
    </source>
</evidence>
<accession>A0ACB0I7B1</accession>
<name>A0ACB0I7B1_TRIPR</name>
<proteinExistence type="predicted"/>
<dbReference type="EMBL" id="CASHSV030000001">
    <property type="protein sequence ID" value="CAJ2627964.1"/>
    <property type="molecule type" value="Genomic_DNA"/>
</dbReference>
<evidence type="ECO:0000313" key="1">
    <source>
        <dbReference type="EMBL" id="CAJ2627964.1"/>
    </source>
</evidence>
<protein>
    <submittedName>
        <fullName evidence="1">Uncharacterized protein</fullName>
    </submittedName>
</protein>
<gene>
    <name evidence="1" type="ORF">MILVUS5_LOCUS305</name>
</gene>